<accession>A0A2H5AC80</accession>
<reference evidence="13" key="1">
    <citation type="journal article" date="2018" name="Open Biol.">
        <title>Evolution of the shut-off steps of vertebrate phototransduction.</title>
        <authorList>
            <person name="Lamb T.D."/>
            <person name="Patel H.R."/>
            <person name="Chuah A."/>
            <person name="Hunt D.M."/>
        </authorList>
    </citation>
    <scope>NUCLEOTIDE SEQUENCE</scope>
</reference>
<evidence type="ECO:0000256" key="5">
    <source>
        <dbReference type="ARBA" id="ARBA00022741"/>
    </source>
</evidence>
<evidence type="ECO:0000256" key="1">
    <source>
        <dbReference type="ARBA" id="ARBA00009793"/>
    </source>
</evidence>
<dbReference type="SUPFAM" id="SSF56112">
    <property type="entry name" value="Protein kinase-like (PK-like)"/>
    <property type="match status" value="1"/>
</dbReference>
<sequence length="561" mass="63778">MDIGGLETVVANSAYVAARGSVDGNAAATMRDKKMRAKLKLPHITVCEHMKSTVDQSFEVMCIKMPIGKRLLQQYLESEDLLKTAGNLWKDIEDYSTAEEKDRAQKAQKMVNKYYDSASKNFCSFLEEKAISRVKEDHKNCRADLFKESEQQLLKHLENKALEGFKGSLYFLRYLQFKWLEAQSVTEEWFMDFRVLGKGGFGEVHACQMKATGKMYANKKLNKKRLKKRKGYEGAIVEKRILAKVHSRFIVTLAYAFQTKNDLCLVMTIMNGGDLRFHVYNVDEKNPGFNEERTCFYGAQIICGLEHLHQNRIIYRDLKPENVLLDDAGHVRISDLGLAIELKDGLNKTKGYAGTPGFMSPELLKNEEYDYCVDYFTLGVTLYELVAAKGPFRSRGEKVENKEVTRRILNDPVSYPDKFSANLKALCEALMEKDPAKRLGFKDNECMDLKNHVFFKTINWGRLEAGLLPPPFVPDPKMVYAKDIDDVGAFSTIKGVVLDEKDKEFYDDFSTGNIPIPWQDEMIETGVFGELNQWGPKGSTPNDLNPNYVPETTKSGTCALL</sequence>
<dbReference type="EMBL" id="MG063635">
    <property type="protein sequence ID" value="AUG68913.1"/>
    <property type="molecule type" value="mRNA"/>
</dbReference>
<keyword evidence="4 9" id="KW-0808">Transferase</keyword>
<evidence type="ECO:0000259" key="12">
    <source>
        <dbReference type="PROSITE" id="PS51285"/>
    </source>
</evidence>
<dbReference type="EC" id="2.7.11.-" evidence="9"/>
<evidence type="ECO:0000256" key="3">
    <source>
        <dbReference type="ARBA" id="ARBA00022553"/>
    </source>
</evidence>
<dbReference type="InterPro" id="IPR036305">
    <property type="entry name" value="RGS_sf"/>
</dbReference>
<evidence type="ECO:0000259" key="11">
    <source>
        <dbReference type="PROSITE" id="PS50132"/>
    </source>
</evidence>
<dbReference type="GO" id="GO:0005524">
    <property type="term" value="F:ATP binding"/>
    <property type="evidence" value="ECO:0007669"/>
    <property type="project" value="UniProtKB-KW"/>
</dbReference>
<dbReference type="InterPro" id="IPR000719">
    <property type="entry name" value="Prot_kinase_dom"/>
</dbReference>
<dbReference type="PROSITE" id="PS50011">
    <property type="entry name" value="PROTEIN_KINASE_DOM"/>
    <property type="match status" value="1"/>
</dbReference>
<keyword evidence="13" id="KW-0675">Receptor</keyword>
<dbReference type="PROSITE" id="PS00108">
    <property type="entry name" value="PROTEIN_KINASE_ST"/>
    <property type="match status" value="1"/>
</dbReference>
<comment type="similarity">
    <text evidence="1 9">Belongs to the protein kinase superfamily. AGC Ser/Thr protein kinase family. GPRK subfamily.</text>
</comment>
<evidence type="ECO:0000256" key="7">
    <source>
        <dbReference type="ARBA" id="ARBA00022840"/>
    </source>
</evidence>
<feature type="active site" description="Proton acceptor" evidence="8">
    <location>
        <position position="317"/>
    </location>
</feature>
<keyword evidence="3" id="KW-0597">Phosphoprotein</keyword>
<dbReference type="InterPro" id="IPR011009">
    <property type="entry name" value="Kinase-like_dom_sf"/>
</dbReference>
<evidence type="ECO:0000256" key="4">
    <source>
        <dbReference type="ARBA" id="ARBA00022679"/>
    </source>
</evidence>
<dbReference type="PRINTS" id="PR00717">
    <property type="entry name" value="GPCRKINASE"/>
</dbReference>
<dbReference type="GO" id="GO:0005737">
    <property type="term" value="C:cytoplasm"/>
    <property type="evidence" value="ECO:0007669"/>
    <property type="project" value="TreeGrafter"/>
</dbReference>
<dbReference type="Pfam" id="PF00615">
    <property type="entry name" value="RGS"/>
    <property type="match status" value="1"/>
</dbReference>
<dbReference type="CTD" id="550406"/>
<feature type="domain" description="Protein kinase" evidence="10">
    <location>
        <begin position="190"/>
        <end position="455"/>
    </location>
</feature>
<evidence type="ECO:0000256" key="9">
    <source>
        <dbReference type="RuleBase" id="RU000308"/>
    </source>
</evidence>
<dbReference type="InterPro" id="IPR000239">
    <property type="entry name" value="GPCR_kinase"/>
</dbReference>
<protein>
    <recommendedName>
        <fullName evidence="9">G protein-coupled receptor kinase</fullName>
        <ecNumber evidence="9">2.7.11.-</ecNumber>
    </recommendedName>
</protein>
<name>A0A2H5AC80_AMICA</name>
<dbReference type="Gene3D" id="3.30.200.20">
    <property type="entry name" value="Phosphorylase Kinase, domain 1"/>
    <property type="match status" value="1"/>
</dbReference>
<evidence type="ECO:0000313" key="13">
    <source>
        <dbReference type="EMBL" id="AUG68913.1"/>
    </source>
</evidence>
<dbReference type="PANTHER" id="PTHR24355">
    <property type="entry name" value="G PROTEIN-COUPLED RECEPTOR KINASE/RIBOSOMAL PROTEIN S6 KINASE"/>
    <property type="match status" value="1"/>
</dbReference>
<dbReference type="SMART" id="SM00220">
    <property type="entry name" value="S_TKc"/>
    <property type="match status" value="1"/>
</dbReference>
<evidence type="ECO:0000256" key="6">
    <source>
        <dbReference type="ARBA" id="ARBA00022777"/>
    </source>
</evidence>
<evidence type="ECO:0000256" key="8">
    <source>
        <dbReference type="PIRSR" id="PIRSR600239-51"/>
    </source>
</evidence>
<dbReference type="SUPFAM" id="SSF48097">
    <property type="entry name" value="Regulator of G-protein signaling, RGS"/>
    <property type="match status" value="1"/>
</dbReference>
<dbReference type="InterPro" id="IPR044926">
    <property type="entry name" value="RGS_subdomain_2"/>
</dbReference>
<dbReference type="SMART" id="SM00315">
    <property type="entry name" value="RGS"/>
    <property type="match status" value="1"/>
</dbReference>
<dbReference type="RefSeq" id="XP_066578664.1">
    <property type="nucleotide sequence ID" value="XM_066722567.1"/>
</dbReference>
<dbReference type="InterPro" id="IPR000961">
    <property type="entry name" value="AGC-kinase_C"/>
</dbReference>
<feature type="domain" description="RGS" evidence="11">
    <location>
        <begin position="63"/>
        <end position="175"/>
    </location>
</feature>
<proteinExistence type="evidence at transcript level"/>
<dbReference type="PANTHER" id="PTHR24355:SF23">
    <property type="entry name" value="G PROTEIN-COUPLED RECEPTOR KINASE"/>
    <property type="match status" value="1"/>
</dbReference>
<keyword evidence="6 9" id="KW-0418">Kinase</keyword>
<dbReference type="GO" id="GO:0007165">
    <property type="term" value="P:signal transduction"/>
    <property type="evidence" value="ECO:0007669"/>
    <property type="project" value="InterPro"/>
</dbReference>
<dbReference type="GO" id="GO:0050254">
    <property type="term" value="F:rhodopsin kinase activity"/>
    <property type="evidence" value="ECO:0007669"/>
    <property type="project" value="UniProtKB-ARBA"/>
</dbReference>
<keyword evidence="7 9" id="KW-0067">ATP-binding</keyword>
<dbReference type="OrthoDB" id="354826at2759"/>
<dbReference type="Pfam" id="PF00069">
    <property type="entry name" value="Pkinase"/>
    <property type="match status" value="1"/>
</dbReference>
<dbReference type="PROSITE" id="PS51285">
    <property type="entry name" value="AGC_KINASE_CTER"/>
    <property type="match status" value="1"/>
</dbReference>
<dbReference type="FunFam" id="1.10.510.10:FF:000074">
    <property type="entry name" value="G protein-coupled receptor kinase"/>
    <property type="match status" value="1"/>
</dbReference>
<evidence type="ECO:0000259" key="10">
    <source>
        <dbReference type="PROSITE" id="PS50011"/>
    </source>
</evidence>
<evidence type="ECO:0000256" key="2">
    <source>
        <dbReference type="ARBA" id="ARBA00022527"/>
    </source>
</evidence>
<feature type="domain" description="AGC-kinase C-terminal" evidence="12">
    <location>
        <begin position="456"/>
        <end position="521"/>
    </location>
</feature>
<dbReference type="SMART" id="SM00133">
    <property type="entry name" value="S_TK_X"/>
    <property type="match status" value="1"/>
</dbReference>
<dbReference type="InterPro" id="IPR008271">
    <property type="entry name" value="Ser/Thr_kinase_AS"/>
</dbReference>
<keyword evidence="5 9" id="KW-0547">Nucleotide-binding</keyword>
<dbReference type="AlphaFoldDB" id="A0A2H5AC80"/>
<dbReference type="Gene3D" id="1.10.167.10">
    <property type="entry name" value="Regulator of G-protein Signalling 4, domain 2"/>
    <property type="match status" value="1"/>
</dbReference>
<organism evidence="13">
    <name type="scientific">Amia calva</name>
    <name type="common">Bowfin</name>
    <dbReference type="NCBI Taxonomy" id="7924"/>
    <lineage>
        <taxon>Eukaryota</taxon>
        <taxon>Metazoa</taxon>
        <taxon>Chordata</taxon>
        <taxon>Craniata</taxon>
        <taxon>Vertebrata</taxon>
        <taxon>Euteleostomi</taxon>
        <taxon>Actinopterygii</taxon>
        <taxon>Neopterygii</taxon>
        <taxon>Holostei</taxon>
        <taxon>Amiiformes</taxon>
        <taxon>Amiidae</taxon>
        <taxon>Amia</taxon>
    </lineage>
</organism>
<dbReference type="PROSITE" id="PS50132">
    <property type="entry name" value="RGS"/>
    <property type="match status" value="1"/>
</dbReference>
<keyword evidence="2 9" id="KW-0723">Serine/threonine-protein kinase</keyword>
<dbReference type="GeneID" id="136768381"/>
<dbReference type="GO" id="GO:0009966">
    <property type="term" value="P:regulation of signal transduction"/>
    <property type="evidence" value="ECO:0007669"/>
    <property type="project" value="TreeGrafter"/>
</dbReference>
<dbReference type="InterPro" id="IPR016137">
    <property type="entry name" value="RGS"/>
</dbReference>
<dbReference type="Gene3D" id="1.10.510.10">
    <property type="entry name" value="Transferase(Phosphotransferase) domain 1"/>
    <property type="match status" value="1"/>
</dbReference>